<dbReference type="PANTHER" id="PTHR24093">
    <property type="entry name" value="CATION TRANSPORTING ATPASE"/>
    <property type="match status" value="1"/>
</dbReference>
<dbReference type="GO" id="GO:0005886">
    <property type="term" value="C:plasma membrane"/>
    <property type="evidence" value="ECO:0007669"/>
    <property type="project" value="TreeGrafter"/>
</dbReference>
<dbReference type="WBParaSite" id="PDA_v2.g20620.t1">
    <property type="protein sequence ID" value="PDA_v2.g20620.t1"/>
    <property type="gene ID" value="PDA_v2.g20620"/>
</dbReference>
<dbReference type="Gene3D" id="1.20.1110.10">
    <property type="entry name" value="Calcium-transporting ATPase, transmembrane domain"/>
    <property type="match status" value="1"/>
</dbReference>
<feature type="transmembrane region" description="Helical" evidence="4">
    <location>
        <begin position="21"/>
        <end position="45"/>
    </location>
</feature>
<dbReference type="GO" id="GO:0005388">
    <property type="term" value="F:P-type calcium transporter activity"/>
    <property type="evidence" value="ECO:0007669"/>
    <property type="project" value="TreeGrafter"/>
</dbReference>
<dbReference type="PANTHER" id="PTHR24093:SF369">
    <property type="entry name" value="CALCIUM-TRANSPORTING ATPASE"/>
    <property type="match status" value="1"/>
</dbReference>
<keyword evidence="2" id="KW-0479">Metal-binding</keyword>
<evidence type="ECO:0000256" key="2">
    <source>
        <dbReference type="ARBA" id="ARBA00022723"/>
    </source>
</evidence>
<evidence type="ECO:0000256" key="3">
    <source>
        <dbReference type="ARBA" id="ARBA00022842"/>
    </source>
</evidence>
<dbReference type="SUPFAM" id="SSF81665">
    <property type="entry name" value="Calcium ATPase, transmembrane domain M"/>
    <property type="match status" value="1"/>
</dbReference>
<sequence>MTLFNELNARKIHGERNIFKGLFSNPIFYCIWIITFALQVVIVQFGGEWFATAPLEWHLWLACLGFGVGTLLWGQIVHCVPVNFAGLSDISKYFVKNVKVKMQ</sequence>
<proteinExistence type="predicted"/>
<evidence type="ECO:0000313" key="7">
    <source>
        <dbReference type="WBParaSite" id="PDA_v2.g20620.t1"/>
    </source>
</evidence>
<keyword evidence="4" id="KW-0812">Transmembrane</keyword>
<evidence type="ECO:0000313" key="6">
    <source>
        <dbReference type="Proteomes" id="UP000887578"/>
    </source>
</evidence>
<dbReference type="GO" id="GO:0046872">
    <property type="term" value="F:metal ion binding"/>
    <property type="evidence" value="ECO:0007669"/>
    <property type="project" value="UniProtKB-KW"/>
</dbReference>
<keyword evidence="4" id="KW-1133">Transmembrane helix</keyword>
<dbReference type="GO" id="GO:0012505">
    <property type="term" value="C:endomembrane system"/>
    <property type="evidence" value="ECO:0007669"/>
    <property type="project" value="UniProtKB-SubCell"/>
</dbReference>
<keyword evidence="6" id="KW-1185">Reference proteome</keyword>
<evidence type="ECO:0000256" key="4">
    <source>
        <dbReference type="SAM" id="Phobius"/>
    </source>
</evidence>
<reference evidence="7" key="1">
    <citation type="submission" date="2022-11" db="UniProtKB">
        <authorList>
            <consortium name="WormBaseParasite"/>
        </authorList>
    </citation>
    <scope>IDENTIFICATION</scope>
</reference>
<evidence type="ECO:0000259" key="5">
    <source>
        <dbReference type="Pfam" id="PF00689"/>
    </source>
</evidence>
<feature type="domain" description="Cation-transporting P-type ATPase C-terminal" evidence="5">
    <location>
        <begin position="2"/>
        <end position="77"/>
    </location>
</feature>
<dbReference type="InterPro" id="IPR023298">
    <property type="entry name" value="ATPase_P-typ_TM_dom_sf"/>
</dbReference>
<dbReference type="Pfam" id="PF00689">
    <property type="entry name" value="Cation_ATPase_C"/>
    <property type="match status" value="1"/>
</dbReference>
<dbReference type="Proteomes" id="UP000887578">
    <property type="component" value="Unplaced"/>
</dbReference>
<dbReference type="AlphaFoldDB" id="A0A914PPZ0"/>
<comment type="subcellular location">
    <subcellularLocation>
        <location evidence="1">Endomembrane system</location>
        <topology evidence="1">Multi-pass membrane protein</topology>
    </subcellularLocation>
</comment>
<keyword evidence="3" id="KW-0460">Magnesium</keyword>
<organism evidence="6 7">
    <name type="scientific">Panagrolaimus davidi</name>
    <dbReference type="NCBI Taxonomy" id="227884"/>
    <lineage>
        <taxon>Eukaryota</taxon>
        <taxon>Metazoa</taxon>
        <taxon>Ecdysozoa</taxon>
        <taxon>Nematoda</taxon>
        <taxon>Chromadorea</taxon>
        <taxon>Rhabditida</taxon>
        <taxon>Tylenchina</taxon>
        <taxon>Panagrolaimomorpha</taxon>
        <taxon>Panagrolaimoidea</taxon>
        <taxon>Panagrolaimidae</taxon>
        <taxon>Panagrolaimus</taxon>
    </lineage>
</organism>
<dbReference type="GO" id="GO:0051480">
    <property type="term" value="P:regulation of cytosolic calcium ion concentration"/>
    <property type="evidence" value="ECO:0007669"/>
    <property type="project" value="TreeGrafter"/>
</dbReference>
<keyword evidence="4" id="KW-0472">Membrane</keyword>
<accession>A0A914PPZ0</accession>
<dbReference type="InterPro" id="IPR006068">
    <property type="entry name" value="ATPase_P-typ_cation-transptr_C"/>
</dbReference>
<name>A0A914PPZ0_9BILA</name>
<protein>
    <submittedName>
        <fullName evidence="7">Cation-transporting P-type ATPase C-terminal domain-containing protein</fullName>
    </submittedName>
</protein>
<feature type="transmembrane region" description="Helical" evidence="4">
    <location>
        <begin position="57"/>
        <end position="74"/>
    </location>
</feature>
<evidence type="ECO:0000256" key="1">
    <source>
        <dbReference type="ARBA" id="ARBA00004127"/>
    </source>
</evidence>